<accession>A0A6J5LE00</accession>
<organism evidence="1">
    <name type="scientific">uncultured Caudovirales phage</name>
    <dbReference type="NCBI Taxonomy" id="2100421"/>
    <lineage>
        <taxon>Viruses</taxon>
        <taxon>Duplodnaviria</taxon>
        <taxon>Heunggongvirae</taxon>
        <taxon>Uroviricota</taxon>
        <taxon>Caudoviricetes</taxon>
        <taxon>Peduoviridae</taxon>
        <taxon>Maltschvirus</taxon>
        <taxon>Maltschvirus maltsch</taxon>
    </lineage>
</organism>
<evidence type="ECO:0000313" key="1">
    <source>
        <dbReference type="EMBL" id="CAB4131406.1"/>
    </source>
</evidence>
<sequence>MQKELTPTEIASMSEVLAKYMGVTVERLYPENKKEGQSGLHFTFPKDMKLPYSLIYRNCSMESIRYHSSWDWIHEVWEKVSSEEVDGMNQYWYQIELAICGNDIQEAFWALHRAITFINNLKQQNENNKSI</sequence>
<reference evidence="1" key="1">
    <citation type="submission" date="2020-04" db="EMBL/GenBank/DDBJ databases">
        <authorList>
            <person name="Chiriac C."/>
            <person name="Salcher M."/>
            <person name="Ghai R."/>
            <person name="Kavagutti S V."/>
        </authorList>
    </citation>
    <scope>NUCLEOTIDE SEQUENCE</scope>
</reference>
<protein>
    <submittedName>
        <fullName evidence="1">Uncharacterized protein</fullName>
    </submittedName>
</protein>
<name>A0A6J5LE00_9CAUD</name>
<gene>
    <name evidence="1" type="ORF">UFOVP129_85</name>
</gene>
<dbReference type="EMBL" id="LR796245">
    <property type="protein sequence ID" value="CAB4131406.1"/>
    <property type="molecule type" value="Genomic_DNA"/>
</dbReference>
<proteinExistence type="predicted"/>